<organism evidence="1 2">
    <name type="scientific">Bacteroides cellulosilyticus</name>
    <dbReference type="NCBI Taxonomy" id="246787"/>
    <lineage>
        <taxon>Bacteria</taxon>
        <taxon>Pseudomonadati</taxon>
        <taxon>Bacteroidota</taxon>
        <taxon>Bacteroidia</taxon>
        <taxon>Bacteroidales</taxon>
        <taxon>Bacteroidaceae</taxon>
        <taxon>Bacteroides</taxon>
    </lineage>
</organism>
<comment type="caution">
    <text evidence="1">The sequence shown here is derived from an EMBL/GenBank/DDBJ whole genome shotgun (WGS) entry which is preliminary data.</text>
</comment>
<accession>A0A412I6J8</accession>
<name>A0A412I6J8_9BACE</name>
<sequence>MIDFKGKNILIFSPYGATKHYGEAIKDELLKRGAKVKGYDERPSQNALMKIIIRFLKKRIPQIFAKYIDSIIKENRGICFDYILICRGEAFTEFTVNRLKKAFPNAQCILYLWDILETTNVRDVIHCFDKAMSFDPYNVASESFLKFRPTFFVPLYRSVPINAEYKYDIMFIGTLHSNRYKIINLFRTFFEKQGISSFVYLYVPSVLVYMKDLICKFPYISIAKVNFTPISLSDTVMKMKESKCVLDINYTNQRSLSMRAYEAMAARRKYVTTNPEIMKYDFYNENNILVVDIKKPIIPRAFIDSPFVDIDAQVLHKYSVEGLVDDLFG</sequence>
<proteinExistence type="predicted"/>
<dbReference type="Proteomes" id="UP000283341">
    <property type="component" value="Unassembled WGS sequence"/>
</dbReference>
<evidence type="ECO:0000313" key="2">
    <source>
        <dbReference type="Proteomes" id="UP000283341"/>
    </source>
</evidence>
<evidence type="ECO:0000313" key="1">
    <source>
        <dbReference type="EMBL" id="RGS32537.1"/>
    </source>
</evidence>
<dbReference type="EMBL" id="QRVJ01000035">
    <property type="protein sequence ID" value="RGS32537.1"/>
    <property type="molecule type" value="Genomic_DNA"/>
</dbReference>
<gene>
    <name evidence="1" type="ORF">DWX97_23715</name>
</gene>
<reference evidence="1 2" key="1">
    <citation type="submission" date="2018-08" db="EMBL/GenBank/DDBJ databases">
        <title>A genome reference for cultivated species of the human gut microbiota.</title>
        <authorList>
            <person name="Zou Y."/>
            <person name="Xue W."/>
            <person name="Luo G."/>
        </authorList>
    </citation>
    <scope>NUCLEOTIDE SEQUENCE [LARGE SCALE GENOMIC DNA]</scope>
    <source>
        <strain evidence="1 2">AF22-3AC</strain>
    </source>
</reference>
<dbReference type="RefSeq" id="WP_118403811.1">
    <property type="nucleotide sequence ID" value="NZ_JADNFX010000039.1"/>
</dbReference>
<dbReference type="AlphaFoldDB" id="A0A412I6J8"/>
<protein>
    <submittedName>
        <fullName evidence="1">LPS biosynthesis protein</fullName>
    </submittedName>
</protein>